<dbReference type="GO" id="GO:0032040">
    <property type="term" value="C:small-subunit processome"/>
    <property type="evidence" value="ECO:0007669"/>
    <property type="project" value="TreeGrafter"/>
</dbReference>
<keyword evidence="3" id="KW-0690">Ribosome biogenesis</keyword>
<dbReference type="Gene3D" id="3.30.1370.10">
    <property type="entry name" value="K Homology domain, type 1"/>
    <property type="match status" value="2"/>
</dbReference>
<evidence type="ECO:0000256" key="3">
    <source>
        <dbReference type="ARBA" id="ARBA00022517"/>
    </source>
</evidence>
<dbReference type="InterPro" id="IPR048549">
    <property type="entry name" value="KRR1-like_KH2_euk"/>
</dbReference>
<evidence type="ECO:0000259" key="10">
    <source>
        <dbReference type="Pfam" id="PF17903"/>
    </source>
</evidence>
<evidence type="ECO:0000256" key="9">
    <source>
        <dbReference type="SAM" id="MobiDB-lite"/>
    </source>
</evidence>
<feature type="compositionally biased region" description="Basic residues" evidence="9">
    <location>
        <begin position="272"/>
        <end position="284"/>
    </location>
</feature>
<dbReference type="OrthoDB" id="441223at2759"/>
<dbReference type="InterPro" id="IPR041174">
    <property type="entry name" value="KRR1-like_KH1"/>
</dbReference>
<organism evidence="12 13">
    <name type="scientific">Macrostomum lignano</name>
    <dbReference type="NCBI Taxonomy" id="282301"/>
    <lineage>
        <taxon>Eukaryota</taxon>
        <taxon>Metazoa</taxon>
        <taxon>Spiralia</taxon>
        <taxon>Lophotrochozoa</taxon>
        <taxon>Platyhelminthes</taxon>
        <taxon>Rhabditophora</taxon>
        <taxon>Macrostomorpha</taxon>
        <taxon>Macrostomida</taxon>
        <taxon>Macrostomidae</taxon>
        <taxon>Macrostomum</taxon>
    </lineage>
</organism>
<evidence type="ECO:0000313" key="13">
    <source>
        <dbReference type="Proteomes" id="UP000215902"/>
    </source>
</evidence>
<keyword evidence="4" id="KW-0698">rRNA processing</keyword>
<evidence type="ECO:0000256" key="7">
    <source>
        <dbReference type="ARBA" id="ARBA00023274"/>
    </source>
</evidence>
<evidence type="ECO:0000256" key="6">
    <source>
        <dbReference type="ARBA" id="ARBA00023242"/>
    </source>
</evidence>
<dbReference type="GO" id="GO:0003723">
    <property type="term" value="F:RNA binding"/>
    <property type="evidence" value="ECO:0007669"/>
    <property type="project" value="UniProtKB-KW"/>
</dbReference>
<evidence type="ECO:0000256" key="4">
    <source>
        <dbReference type="ARBA" id="ARBA00022552"/>
    </source>
</evidence>
<dbReference type="STRING" id="282301.A0A267ETH6"/>
<dbReference type="PANTHER" id="PTHR12581:SF0">
    <property type="entry name" value="KRR1 SMALL SUBUNIT PROCESSOME COMPONENT HOMOLOG"/>
    <property type="match status" value="1"/>
</dbReference>
<feature type="domain" description="KRR1 small subunit processome component second KH" evidence="11">
    <location>
        <begin position="165"/>
        <end position="251"/>
    </location>
</feature>
<dbReference type="InterPro" id="IPR048548">
    <property type="entry name" value="KRR1-like_KH2"/>
</dbReference>
<dbReference type="GO" id="GO:0006364">
    <property type="term" value="P:rRNA processing"/>
    <property type="evidence" value="ECO:0007669"/>
    <property type="project" value="UniProtKB-KW"/>
</dbReference>
<keyword evidence="6" id="KW-0539">Nucleus</keyword>
<feature type="compositionally biased region" description="Basic and acidic residues" evidence="9">
    <location>
        <begin position="38"/>
        <end position="47"/>
    </location>
</feature>
<keyword evidence="13" id="KW-1185">Reference proteome</keyword>
<dbReference type="SUPFAM" id="SSF54791">
    <property type="entry name" value="Eukaryotic type KH-domain (KH-domain type I)"/>
    <property type="match status" value="1"/>
</dbReference>
<dbReference type="CDD" id="cd22394">
    <property type="entry name" value="KH-I_KRR1_rpt2"/>
    <property type="match status" value="1"/>
</dbReference>
<feature type="compositionally biased region" description="Low complexity" evidence="9">
    <location>
        <begin position="22"/>
        <end position="37"/>
    </location>
</feature>
<dbReference type="InterPro" id="IPR024166">
    <property type="entry name" value="rRNA_assembly_KRR1"/>
</dbReference>
<feature type="domain" description="KRR1 small subunit processome component first KH" evidence="10">
    <location>
        <begin position="82"/>
        <end position="162"/>
    </location>
</feature>
<comment type="similarity">
    <text evidence="2">Belongs to the KRR1 family.</text>
</comment>
<dbReference type="Proteomes" id="UP000215902">
    <property type="component" value="Unassembled WGS sequence"/>
</dbReference>
<evidence type="ECO:0000256" key="1">
    <source>
        <dbReference type="ARBA" id="ARBA00004604"/>
    </source>
</evidence>
<feature type="region of interest" description="Disordered" evidence="9">
    <location>
        <begin position="320"/>
        <end position="348"/>
    </location>
</feature>
<dbReference type="Pfam" id="PF17903">
    <property type="entry name" value="KH_KRR1_1st"/>
    <property type="match status" value="1"/>
</dbReference>
<feature type="non-terminal residue" evidence="12">
    <location>
        <position position="1"/>
    </location>
</feature>
<evidence type="ECO:0000256" key="8">
    <source>
        <dbReference type="ARBA" id="ARBA00032993"/>
    </source>
</evidence>
<feature type="region of interest" description="Disordered" evidence="9">
    <location>
        <begin position="272"/>
        <end position="300"/>
    </location>
</feature>
<name>A0A267ETH6_9PLAT</name>
<keyword evidence="7" id="KW-0687">Ribonucleoprotein</keyword>
<dbReference type="InterPro" id="IPR048550">
    <property type="entry name" value="KRR1-like_KH1_euk"/>
</dbReference>
<comment type="subcellular location">
    <subcellularLocation>
        <location evidence="1">Nucleus</location>
        <location evidence="1">Nucleolus</location>
    </subcellularLocation>
</comment>
<feature type="compositionally biased region" description="Basic and acidic residues" evidence="9">
    <location>
        <begin position="320"/>
        <end position="337"/>
    </location>
</feature>
<reference evidence="12 13" key="1">
    <citation type="submission" date="2017-06" db="EMBL/GenBank/DDBJ databases">
        <title>A platform for efficient transgenesis in Macrostomum lignano, a flatworm model organism for stem cell research.</title>
        <authorList>
            <person name="Berezikov E."/>
        </authorList>
    </citation>
    <scope>NUCLEOTIDE SEQUENCE [LARGE SCALE GENOMIC DNA]</scope>
    <source>
        <strain evidence="12">DV1</strain>
        <tissue evidence="12">Whole organism</tissue>
    </source>
</reference>
<protein>
    <recommendedName>
        <fullName evidence="8">KRR-R motif-containing protein 1</fullName>
    </recommendedName>
</protein>
<proteinExistence type="inferred from homology"/>
<dbReference type="CDD" id="cd22393">
    <property type="entry name" value="KH-I_KRR1_rpt1"/>
    <property type="match status" value="1"/>
</dbReference>
<feature type="region of interest" description="Disordered" evidence="9">
    <location>
        <begin position="1"/>
        <end position="47"/>
    </location>
</feature>
<accession>A0A267ETH6</accession>
<evidence type="ECO:0000259" key="11">
    <source>
        <dbReference type="Pfam" id="PF21800"/>
    </source>
</evidence>
<keyword evidence="5" id="KW-0694">RNA-binding</keyword>
<dbReference type="PANTHER" id="PTHR12581">
    <property type="entry name" value="HIV-1 REV BINDING PROTEIN 2, 3"/>
    <property type="match status" value="1"/>
</dbReference>
<sequence length="348" mass="40237">EMGKKKKQPNWPAIANWKPYMPSGQQKQQQQPSAGSQADKEKFMTPEEKQIEFEKQLEVPPGWKEPGFEPEDNPNGRLFATSSFSTLFPKYREKYLRQVWPQVKKLLKEHFIRAELDAVEGTMLVKTTPKTFDPMAIVKARDLISLLARSMPLEQAQAVMQDDTFADIIGIHLPNRARFVKRRDRLIGPDGATLKAIELLTKCSIKVQGKTVCAVGPWTGLRQVRQLVLDTMQNIHPVYSIKTLMIKQKLREDPRMAGLSWDRFLPKFKPKTLSKRRKPHKIREKKAYTPFPPAPVESKVDSELREGTYFLKADQKLRLKQAERRQKQAAKTKERQRQRASVFEPPPE</sequence>
<evidence type="ECO:0000256" key="5">
    <source>
        <dbReference type="ARBA" id="ARBA00022884"/>
    </source>
</evidence>
<dbReference type="EMBL" id="NIVC01001713">
    <property type="protein sequence ID" value="PAA64811.1"/>
    <property type="molecule type" value="Genomic_DNA"/>
</dbReference>
<gene>
    <name evidence="12" type="ORF">BOX15_Mlig002241g1</name>
</gene>
<dbReference type="FunFam" id="3.30.1370.10:FF:000014">
    <property type="entry name" value="KRR1 small subunit processome component"/>
    <property type="match status" value="1"/>
</dbReference>
<evidence type="ECO:0000256" key="2">
    <source>
        <dbReference type="ARBA" id="ARBA00009344"/>
    </source>
</evidence>
<comment type="caution">
    <text evidence="12">The sequence shown here is derived from an EMBL/GenBank/DDBJ whole genome shotgun (WGS) entry which is preliminary data.</text>
</comment>
<dbReference type="InterPro" id="IPR036612">
    <property type="entry name" value="KH_dom_type_1_sf"/>
</dbReference>
<dbReference type="Pfam" id="PF21800">
    <property type="entry name" value="KH_KRR1_2nd"/>
    <property type="match status" value="1"/>
</dbReference>
<dbReference type="AlphaFoldDB" id="A0A267ETH6"/>
<evidence type="ECO:0000313" key="12">
    <source>
        <dbReference type="EMBL" id="PAA64811.1"/>
    </source>
</evidence>